<accession>A0A814KIH4</accession>
<evidence type="ECO:0000313" key="3">
    <source>
        <dbReference type="EMBL" id="CAF1082212.1"/>
    </source>
</evidence>
<evidence type="ECO:0000313" key="4">
    <source>
        <dbReference type="Proteomes" id="UP000663832"/>
    </source>
</evidence>
<proteinExistence type="predicted"/>
<gene>
    <name evidence="2" type="ORF">BJG266_LOCUS18554</name>
    <name evidence="3" type="ORF">QVE165_LOCUS19289</name>
</gene>
<dbReference type="Proteomes" id="UP000663877">
    <property type="component" value="Unassembled WGS sequence"/>
</dbReference>
<protein>
    <submittedName>
        <fullName evidence="2">Uncharacterized protein</fullName>
    </submittedName>
</protein>
<sequence length="470" mass="51024">MVVQTLVLTLVALLSTLADDQEPIPFLYYGLEWSNGGYLMSSKYPGNGYFTALSSGQYVGYNGNGNPMSIGAGALSSLHTFNIKSFVAAAAWNNHLELLIIGERSGVSVHSKTITLQTKLATTIILDWNSIDKIIFRTYGGIDANLGGNGLHFAMDNLCITAGTQERIELLYKCDYWGDPQLIQFPKATGSTVTSTWCQITGASVLYRSSYVLINVVNSGSSNGDIVTSFDMTLYDSNNIPLCTLTPSDVTGTPRSCGPDVTISKTGSDLNVAYKKAPFSAWIKYSSWGGGHYTFTLFATLKHINEVGTTGMCVKGCTGKREAPQMIITDSTTDKEIVISAMADSVCDTFMKQATQQALRDDLVVETTPGYIEAVRRACIIDVTVTGSTQFAEQSVNNVITDILTHTGEIKIEEINNIIQNTTQIAVETINQVATEVETMIEGSTWPCQPDVPVCIMPFLLRQKFAKIGK</sequence>
<feature type="chain" id="PRO_5036225015" evidence="1">
    <location>
        <begin position="19"/>
        <end position="470"/>
    </location>
</feature>
<dbReference type="EMBL" id="CAJNOM010000117">
    <property type="protein sequence ID" value="CAF1082212.1"/>
    <property type="molecule type" value="Genomic_DNA"/>
</dbReference>
<dbReference type="OrthoDB" id="10052005at2759"/>
<dbReference type="AlphaFoldDB" id="A0A814KIH4"/>
<keyword evidence="4" id="KW-1185">Reference proteome</keyword>
<feature type="signal peptide" evidence="1">
    <location>
        <begin position="1"/>
        <end position="18"/>
    </location>
</feature>
<keyword evidence="1" id="KW-0732">Signal</keyword>
<evidence type="ECO:0000313" key="5">
    <source>
        <dbReference type="Proteomes" id="UP000663877"/>
    </source>
</evidence>
<dbReference type="EMBL" id="CAJNOI010000095">
    <property type="protein sequence ID" value="CAF1049934.1"/>
    <property type="molecule type" value="Genomic_DNA"/>
</dbReference>
<reference evidence="2" key="1">
    <citation type="submission" date="2021-02" db="EMBL/GenBank/DDBJ databases">
        <authorList>
            <person name="Nowell W R."/>
        </authorList>
    </citation>
    <scope>NUCLEOTIDE SEQUENCE</scope>
</reference>
<name>A0A814KIH4_9BILA</name>
<evidence type="ECO:0000256" key="1">
    <source>
        <dbReference type="SAM" id="SignalP"/>
    </source>
</evidence>
<organism evidence="2 5">
    <name type="scientific">Adineta steineri</name>
    <dbReference type="NCBI Taxonomy" id="433720"/>
    <lineage>
        <taxon>Eukaryota</taxon>
        <taxon>Metazoa</taxon>
        <taxon>Spiralia</taxon>
        <taxon>Gnathifera</taxon>
        <taxon>Rotifera</taxon>
        <taxon>Eurotatoria</taxon>
        <taxon>Bdelloidea</taxon>
        <taxon>Adinetida</taxon>
        <taxon>Adinetidae</taxon>
        <taxon>Adineta</taxon>
    </lineage>
</organism>
<dbReference type="Proteomes" id="UP000663832">
    <property type="component" value="Unassembled WGS sequence"/>
</dbReference>
<evidence type="ECO:0000313" key="2">
    <source>
        <dbReference type="EMBL" id="CAF1049934.1"/>
    </source>
</evidence>
<comment type="caution">
    <text evidence="2">The sequence shown here is derived from an EMBL/GenBank/DDBJ whole genome shotgun (WGS) entry which is preliminary data.</text>
</comment>